<comment type="caution">
    <text evidence="3">The sequence shown here is derived from an EMBL/GenBank/DDBJ whole genome shotgun (WGS) entry which is preliminary data.</text>
</comment>
<dbReference type="Proteomes" id="UP001143362">
    <property type="component" value="Unassembled WGS sequence"/>
</dbReference>
<protein>
    <submittedName>
        <fullName evidence="3">XRE family transcriptional regulator</fullName>
    </submittedName>
</protein>
<keyword evidence="4" id="KW-1185">Reference proteome</keyword>
<dbReference type="InterPro" id="IPR010982">
    <property type="entry name" value="Lambda_DNA-bd_dom_sf"/>
</dbReference>
<keyword evidence="1" id="KW-0238">DNA-binding</keyword>
<evidence type="ECO:0000313" key="4">
    <source>
        <dbReference type="Proteomes" id="UP001143362"/>
    </source>
</evidence>
<organism evidence="3 4">
    <name type="scientific">Candidatus Litorirhabdus singularis</name>
    <dbReference type="NCBI Taxonomy" id="2518993"/>
    <lineage>
        <taxon>Bacteria</taxon>
        <taxon>Pseudomonadati</taxon>
        <taxon>Pseudomonadota</taxon>
        <taxon>Gammaproteobacteria</taxon>
        <taxon>Cellvibrionales</taxon>
        <taxon>Halieaceae</taxon>
        <taxon>Candidatus Litorirhabdus</taxon>
    </lineage>
</organism>
<reference evidence="3" key="1">
    <citation type="submission" date="2019-02" db="EMBL/GenBank/DDBJ databases">
        <authorList>
            <person name="Li S.-H."/>
        </authorList>
    </citation>
    <scope>NUCLEOTIDE SEQUENCE</scope>
    <source>
        <strain evidence="3">IMCC14734</strain>
    </source>
</reference>
<dbReference type="InterPro" id="IPR050807">
    <property type="entry name" value="TransReg_Diox_bact_type"/>
</dbReference>
<evidence type="ECO:0000256" key="1">
    <source>
        <dbReference type="ARBA" id="ARBA00023125"/>
    </source>
</evidence>
<evidence type="ECO:0000313" key="3">
    <source>
        <dbReference type="EMBL" id="MCX2982705.1"/>
    </source>
</evidence>
<sequence>METYLRVIGQNVRSTRKAQGVSQEALADMAGIDRSHMGFIERGKKDIRISTLVKVAGALNVDPAKLFEC</sequence>
<feature type="domain" description="HTH cro/C1-type" evidence="2">
    <location>
        <begin position="12"/>
        <end position="66"/>
    </location>
</feature>
<dbReference type="PROSITE" id="PS50943">
    <property type="entry name" value="HTH_CROC1"/>
    <property type="match status" value="1"/>
</dbReference>
<dbReference type="SUPFAM" id="SSF47413">
    <property type="entry name" value="lambda repressor-like DNA-binding domains"/>
    <property type="match status" value="1"/>
</dbReference>
<gene>
    <name evidence="3" type="ORF">EYC98_17725</name>
</gene>
<dbReference type="Pfam" id="PF01381">
    <property type="entry name" value="HTH_3"/>
    <property type="match status" value="1"/>
</dbReference>
<proteinExistence type="predicted"/>
<dbReference type="PANTHER" id="PTHR46797">
    <property type="entry name" value="HTH-TYPE TRANSCRIPTIONAL REGULATOR"/>
    <property type="match status" value="1"/>
</dbReference>
<accession>A0ABT3TK73</accession>
<dbReference type="CDD" id="cd00093">
    <property type="entry name" value="HTH_XRE"/>
    <property type="match status" value="1"/>
</dbReference>
<dbReference type="SMART" id="SM00530">
    <property type="entry name" value="HTH_XRE"/>
    <property type="match status" value="1"/>
</dbReference>
<dbReference type="Gene3D" id="1.10.260.40">
    <property type="entry name" value="lambda repressor-like DNA-binding domains"/>
    <property type="match status" value="1"/>
</dbReference>
<name>A0ABT3TK73_9GAMM</name>
<dbReference type="EMBL" id="SHNN01000004">
    <property type="protein sequence ID" value="MCX2982705.1"/>
    <property type="molecule type" value="Genomic_DNA"/>
</dbReference>
<dbReference type="InterPro" id="IPR001387">
    <property type="entry name" value="Cro/C1-type_HTH"/>
</dbReference>
<dbReference type="RefSeq" id="WP_279246738.1">
    <property type="nucleotide sequence ID" value="NZ_SHNN01000004.1"/>
</dbReference>
<evidence type="ECO:0000259" key="2">
    <source>
        <dbReference type="PROSITE" id="PS50943"/>
    </source>
</evidence>
<dbReference type="PANTHER" id="PTHR46797:SF1">
    <property type="entry name" value="METHYLPHOSPHONATE SYNTHASE"/>
    <property type="match status" value="1"/>
</dbReference>